<gene>
    <name evidence="1" type="ORF">Dform_01823</name>
</gene>
<reference evidence="2" key="1">
    <citation type="submission" date="2016-11" db="EMBL/GenBank/DDBJ databases">
        <title>Dehalogenimonas formicexedens sp. nov., a chlorinated alkane respiring bacterium isolated from contaminated groundwater.</title>
        <authorList>
            <person name="Key T.A."/>
            <person name="Bowman K.S."/>
            <person name="Lee I."/>
            <person name="Chun J."/>
            <person name="Albuquerque L."/>
            <person name="da Costa M.S."/>
            <person name="Rainey F.A."/>
            <person name="Moe W.M."/>
        </authorList>
    </citation>
    <scope>NUCLEOTIDE SEQUENCE [LARGE SCALE GENOMIC DNA]</scope>
    <source>
        <strain evidence="2">NSZ-14</strain>
    </source>
</reference>
<protein>
    <recommendedName>
        <fullName evidence="3">Polysaccharide deacetylase</fullName>
    </recommendedName>
</protein>
<keyword evidence="2" id="KW-1185">Reference proteome</keyword>
<sequence length="271" mass="31189">MLNRVISNLDFSISKYQVLCKAISKSGYTSITLADYLKLDSDHKMRPYLIMRHDIDRNPERTLDIARLEYDNGIKATYYFRTSTASKGIMDKVASYGHEIGFHYETIDKMKGDVKSAIDLFKNELAQFRVYHPIVTACAHGNPLTKHDNKHIWKHCRLSEFKLIGEAFLSLDFARFAYFSDSGRTWRKSRSQKMHGKDDVGSIYDYLQPKDTDELVGIINAGTPGNICVLTHPERWCSKPTDYIKRYVLDLIFSAGKTGIHLFRTVSRNNI</sequence>
<name>A0A1P8F9N0_9CHLR</name>
<organism evidence="1 2">
    <name type="scientific">Dehalogenimonas formicexedens</name>
    <dbReference type="NCBI Taxonomy" id="1839801"/>
    <lineage>
        <taxon>Bacteria</taxon>
        <taxon>Bacillati</taxon>
        <taxon>Chloroflexota</taxon>
        <taxon>Dehalococcoidia</taxon>
        <taxon>Dehalococcoidales</taxon>
        <taxon>Dehalococcoidaceae</taxon>
        <taxon>Dehalogenimonas</taxon>
    </lineage>
</organism>
<dbReference type="SUPFAM" id="SSF88713">
    <property type="entry name" value="Glycoside hydrolase/deacetylase"/>
    <property type="match status" value="1"/>
</dbReference>
<proteinExistence type="predicted"/>
<dbReference type="KEGG" id="dfo:Dform_01823"/>
<evidence type="ECO:0000313" key="1">
    <source>
        <dbReference type="EMBL" id="APV45142.1"/>
    </source>
</evidence>
<evidence type="ECO:0000313" key="2">
    <source>
        <dbReference type="Proteomes" id="UP000185934"/>
    </source>
</evidence>
<dbReference type="InterPro" id="IPR011330">
    <property type="entry name" value="Glyco_hydro/deAcase_b/a-brl"/>
</dbReference>
<evidence type="ECO:0008006" key="3">
    <source>
        <dbReference type="Google" id="ProtNLM"/>
    </source>
</evidence>
<dbReference type="EMBL" id="CP018258">
    <property type="protein sequence ID" value="APV45142.1"/>
    <property type="molecule type" value="Genomic_DNA"/>
</dbReference>
<dbReference type="STRING" id="1839801.Dform_01823"/>
<dbReference type="GO" id="GO:0005975">
    <property type="term" value="P:carbohydrate metabolic process"/>
    <property type="evidence" value="ECO:0007669"/>
    <property type="project" value="InterPro"/>
</dbReference>
<accession>A0A1P8F9N0</accession>
<dbReference type="AlphaFoldDB" id="A0A1P8F9N0"/>
<dbReference type="Proteomes" id="UP000185934">
    <property type="component" value="Chromosome"/>
</dbReference>